<dbReference type="Gene3D" id="3.90.1200.10">
    <property type="match status" value="1"/>
</dbReference>
<dbReference type="Proteomes" id="UP000594961">
    <property type="component" value="Chromosome"/>
</dbReference>
<dbReference type="InterPro" id="IPR050249">
    <property type="entry name" value="Pseudomonas-type_ThrB"/>
</dbReference>
<evidence type="ECO:0000313" key="2">
    <source>
        <dbReference type="EMBL" id="QOR47818.1"/>
    </source>
</evidence>
<organism evidence="2 3">
    <name type="scientific">Trueperella pecoris</name>
    <dbReference type="NCBI Taxonomy" id="2733571"/>
    <lineage>
        <taxon>Bacteria</taxon>
        <taxon>Bacillati</taxon>
        <taxon>Actinomycetota</taxon>
        <taxon>Actinomycetes</taxon>
        <taxon>Actinomycetales</taxon>
        <taxon>Actinomycetaceae</taxon>
        <taxon>Trueperella</taxon>
    </lineage>
</organism>
<dbReference type="GO" id="GO:0016740">
    <property type="term" value="F:transferase activity"/>
    <property type="evidence" value="ECO:0007669"/>
    <property type="project" value="UniProtKB-KW"/>
</dbReference>
<dbReference type="PANTHER" id="PTHR21064">
    <property type="entry name" value="AMINOGLYCOSIDE PHOSPHOTRANSFERASE DOMAIN-CONTAINING PROTEIN-RELATED"/>
    <property type="match status" value="1"/>
</dbReference>
<evidence type="ECO:0000313" key="3">
    <source>
        <dbReference type="Proteomes" id="UP000594961"/>
    </source>
</evidence>
<dbReference type="SUPFAM" id="SSF56112">
    <property type="entry name" value="Protein kinase-like (PK-like)"/>
    <property type="match status" value="1"/>
</dbReference>
<keyword evidence="2" id="KW-0808">Transferase</keyword>
<feature type="domain" description="Aminoglycoside phosphotransferase" evidence="1">
    <location>
        <begin position="27"/>
        <end position="254"/>
    </location>
</feature>
<dbReference type="PANTHER" id="PTHR21064:SF5">
    <property type="entry name" value="SLR1880 PROTEIN"/>
    <property type="match status" value="1"/>
</dbReference>
<dbReference type="AlphaFoldDB" id="A0A7M1R0V8"/>
<protein>
    <submittedName>
        <fullName evidence="2">Aminoglycoside phosphotransferase family protein</fullName>
    </submittedName>
</protein>
<reference evidence="2 3" key="1">
    <citation type="submission" date="2020-10" db="EMBL/GenBank/DDBJ databases">
        <title>Trueperella pecoris sp. nov. isolated from bovine and porcine specimens.</title>
        <authorList>
            <person name="Schoenecker L."/>
            <person name="Schnydrig P."/>
            <person name="Brodard I."/>
            <person name="Thomann A."/>
            <person name="Hemphill A."/>
            <person name="Rodriguez-Campos S."/>
            <person name="Perreten V."/>
            <person name="Jores J."/>
            <person name="Kittl S."/>
        </authorList>
    </citation>
    <scope>NUCLEOTIDE SEQUENCE [LARGE SCALE GENOMIC DNA]</scope>
    <source>
        <strain evidence="2 3">19OD0592</strain>
    </source>
</reference>
<dbReference type="InterPro" id="IPR002575">
    <property type="entry name" value="Aminoglycoside_PTrfase"/>
</dbReference>
<dbReference type="InterPro" id="IPR011009">
    <property type="entry name" value="Kinase-like_dom_sf"/>
</dbReference>
<sequence>MSATTTKLSHEHLTAIVECFKVGSPITIEPWGDGHINNTYRVVTADGDFILQRLNTDIFRDPHGLMRNIELVTTFLSAKGRETLTIVPTREGRILLDDAELGAFRMYTFIPNTVTYSVVDDPGVTRTAGAAFGQFQRDLADFDASQLVETIPFFHHTPKRFADFTKAVADDSVGRVATAHAEIEEFLSREGDCHVVADLLERGDIPQRVTHNDTKINNILLDADTRQARAIIDLDTVMPGSLLYDFGDAMRTGAASTAEDDPDPSRMGINLDLFEAYCQGFVGTMGTSMSSKEAELLAFSVKLMTLECGMRFLADYLAGDVYFGTAYPEHNLVRARTQLALVADIEAKMDEMNEIVRRALAAAGEGGVVNGKEE</sequence>
<dbReference type="Pfam" id="PF01636">
    <property type="entry name" value="APH"/>
    <property type="match status" value="1"/>
</dbReference>
<evidence type="ECO:0000259" key="1">
    <source>
        <dbReference type="Pfam" id="PF01636"/>
    </source>
</evidence>
<name>A0A7M1R0V8_9ACTO</name>
<proteinExistence type="predicted"/>
<gene>
    <name evidence="2" type="ORF">INS90_00435</name>
</gene>
<dbReference type="EMBL" id="CP063212">
    <property type="protein sequence ID" value="QOR47818.1"/>
    <property type="molecule type" value="Genomic_DNA"/>
</dbReference>
<accession>A0A7M1R0V8</accession>
<dbReference type="RefSeq" id="WP_197553430.1">
    <property type="nucleotide sequence ID" value="NZ_CP063212.1"/>
</dbReference>
<dbReference type="Gene3D" id="3.30.200.20">
    <property type="entry name" value="Phosphorylase Kinase, domain 1"/>
    <property type="match status" value="1"/>
</dbReference>